<proteinExistence type="predicted"/>
<reference evidence="3 4" key="1">
    <citation type="submission" date="2015-07" db="EMBL/GenBank/DDBJ databases">
        <title>Draft genome of Achromobacter spanius.</title>
        <authorList>
            <person name="Wang X."/>
        </authorList>
    </citation>
    <scope>NUCLEOTIDE SEQUENCE [LARGE SCALE GENOMIC DNA]</scope>
    <source>
        <strain evidence="3 4">CGMCC9173</strain>
    </source>
</reference>
<dbReference type="InterPro" id="IPR025157">
    <property type="entry name" value="Hemagglutinin_rpt"/>
</dbReference>
<dbReference type="NCBIfam" id="TIGR01901">
    <property type="entry name" value="adhes_NPXG"/>
    <property type="match status" value="1"/>
</dbReference>
<sequence>MMSKLRSLIVWSIVFTQVWTPVLAQTLPISVDKNVAGQKPSVGVNNGVPVVNIAPPSAGGVSNNRYTQFNVGPSGVVLNNSGGASQTQLAGQVAGNVMLGNQRATTILNQVTAPNPSQLMGTLEVAGNRANVIVANPAGITCNGCGFLNANRATLTTGRPQVGSDGSIALDVAAGKIRVEGDGLNGTNASQVDLIARSLEINAGVWADRLNVTAGAARVDYASGAVSARAGEGPAPAVALDTAALGGMYANSIRLIGTEAGVGVNVGGNLVALTGDLEVSAAGDVRIAPSAAVQAARNLSLAAGRDLAVDGVAQAGGGVALAAGRNAGIKGAVGAGGSVDVSAAGDVRIAAQGALQTQGALRVAAGQDLSLEGSLLMGGQGVGIESARNLRIGGALPTSGVTPPVGGANGTEGGGAEGGSSSGGSNAGGGASGTGGTASNTTTGAAQAGTNASGLVTARGAVALTAGRDMVLPGQVTAVGALHAQAGGDLTTGASAQLQSGGSAKLRAAADLNLDGMVGARGDVSLMAGRDARVSGKGASTGRVAIDAARDLRMDAPAQWEAEGGAAAKAGGAMALAGTLRANGDLDLSAGGKLSVDGTLAAAAGGVNAAAGADIEVGALGQIAAAESVGFAADESLQNAGKITSLKDVTLQAARDLTLDGQALASGDVRLQAGQAMTASAASRVQADGSIVADAASASLAGLFIAGQSAQVSTQGDLRVDGTMLADAGTLKIASGGDMALGSTSVLQAGQQLNAQASGKLIADGTISGEQDVLLSAGTNAELNGKTVANGTLRAEAGADLTVAQGGLAQGSNTLILGAGQDLRIAGTAGTAEAVPGAGGFLQAQAARDLFVTGTVTAGTPASLSATRDLGVDGTVAALAGTLTADAGGQLRVGANGRMQAAQNLSAQSGGDLDSDGVIVAGGGLTLMATGDARLGGTAAALGDAMAGNLLVGGRDVIVKQGGQVQAAGTLTAQAQRDLVATGALASVQNMILAAARDARVDGTAASDANLTMAGRNIAVGVAGLAQAAGTLTTTAQGTLLAAGSMLAGITQTLSAGDGMAVDGTVAALQGDLTLDTQRGDLVMGAASNLQAGATLTATSGGALTALGSTAAGQGMTLRAGTDATLGGIAATQAGDVTINANGNLTTTADGRIQAADAINLQAGGALQNAGILSAAGAASLHAGTTLDNAGSVLAGGDVNAVTSGALGNTGRFIAGVGADGTLSLPGSVNLTAAFITHPGISAAGKDMTLVADGMDLSGGNLSAIGKLALNSPGDLATRNAVLHGGSLDITAANLRNQGGKLTSAGDATLKLGGELDNTAGLIAAASNVQIEAARVGNAGGTLAGGDLTLTTAGAVDNRGGLIQADGTLTLSAASLDNSATLTAAAAPPKGVLAKVAAIVADRVNNQGGSISAGQDLTVTTDELDNAGGEVAAQRYATVEAAVLKNHQGKVMAGERLAVMIQNLQGLGTLQSAQDLSFTYTGSLNQTGTIAAGRDLSMSVGGAMDNSATVSAGRDLSITAASLNNQASGELLAGRTNTINVANGLTNSGLIDGGSTNITAGRLDNFGRIYGDTIAIRAGELVNGAGAGGGAVIASRGDLDLGVGSLVNRSHALIYSGADLRIGGALDANRKAIGQAASLLNASATIEAAGNAAISAASLQNVNTNYVSQVVPVMTVPKLYVTPAGTTDVYDMETNWFCDQVTPMCGKVPEWLDDDPERRFLLPSSKYPASRYGPPFDYVQSKKGRAGETAPIPITHIPESVTCSGGDNGGDCWTIPESFVYSSDARVWAVFGVTPPSGSMPVWVPPQQECRGKEACAAEAARRQAYEDAYAAYKAPHVELDRRIREFNADFNNRLVATFTYYQVEETVTETRTVSSDPGKILSGGAMTLSGTVTNDKSQIAAGGALTVSGPAINNIGAGGQRIVTRTGTATVTQARDRDRKEYSSAYQQTLAAQAIELPVGTSGGNVAVSLSGAAPGASGATAPGPVLIASIGLPGGSVVRSVSNPATIPDSQLFAVGGTPDAPYVVATDPRFVGNRPTVSSDYLFDLLQQPGAPVGNAGASGSVNAGLGSRPGGLNALIPAGAKFLTPSGQPRRLGDGFYEQKLVADQILATTGQRFLEGFGDNDSQYKQLLANGAQFALDNGVKLGAALTEAQQRQLTTDLVWLVEQTVTLPDGTTETVLVPQVYLLVREGDLKGDGTLMAGRDVKLAADGDINNSGTIGARDATVMTAANIVNQAGGLTQGAVVNLAAREDLTNLVSLIKGDNVALSAGRDIALTSTSASENNGATWGSYISGVSRVDAGNLSMQAGRDLTMTAAQVTAKDDVRLQAGRDINLATLEESHGESLVRNKKNRHDLSTSKEIGSSIAADGNVTLIAGQDVNARAADVTAGEQLAVGAGRDINLIAGVQSGSAYDETHYKTKGFLSSKTTHTKTALDWEQALATTFTGDTAVLMAGRDLTVAGSNVGAQKDLVMSADRDVNILAGQNAEDSYDYKMVKKSGFGAMGGFSYGTSKQTDSLDSKKVFHSASTVGSVEGDVLINAGNALNITGSNVIARQGDITLIGKEVNIGAALDTTQEKEFHEIKQTGLSINANTPLVDAMQTAGKMGDAAGKTDNKVMQGLALATTGLAAVNAYDAVAADPKSAGGVSVSINFGVSKSQSTTDRASSSVLGSTVAAGKDLTIVAKGAGSASDVTVTGSRLSAGNNAIIKADGDILLQAAQNTFEQHTKNKSYNGSVGIGVSASSENGIGVMLNIGAGGGRGRADGKDTNWTYTDVVAGNVLALQSGGDTSLIGATASADQIIASVGKNLRIETLQDTSTYDAKQQSAGIQASICIYGYCKSSVSGNVSQGRMDSNFQTATQQAGLKAGDGGFLVSVGQNTTLIGGVISSSEQAVADGLNQLSTGTLIVKDLQNTARYKADQVALSGGYSWGGSGGGEAKQGDVGTNSKGQAAGGADKVPGTSLPTNSNGMSAGMPVVVAASGNADSTTYSAISGGSVVIRDGAGQLALTGKTAAETIASLNRDTTDTLNALKPIFDKEKIEAGFEIASEASRQMGQFLTNRAKEIDALKARAKDQTLSQAEREQAAAAAEKLDSEWGPSGSYRRVVGAISAGAAGNVTGSAGAFVQAAAVNYFQGLGASQVKKLADSMGDGADSEAARALLHGIVGCAGAAASSGNCSSGALGAAASSVLAKLIGMAAGDELSAEEREARGNLIASIVASISEATSVDTTTSTIAAVTELTNNALTLSDLKRFGAEASSCEAFGNCDEVQEKFRKLSIETQETMIAVCAADPNRCRELYGDFVEQVTEYREELDKLSGMDLPAGLRNDVAIYFLHNAEAVSMVLHTEIAADLQKRYGVSSETAIRLVAAASAVAGSIKGVKATDVVGGVPQITLNRQSGVAFERQVTEALGHVGGVKNTNPVTVQLPNGAQVTTIPDLWGTNVGGLLEVKNVQNLSMSNQLRAQIQAATAIGQPLNLVVSPRTNNISRELLRQVRGTGGDVFRYNPTTGDLTKF</sequence>
<evidence type="ECO:0000313" key="3">
    <source>
        <dbReference type="EMBL" id="KNE29397.1"/>
    </source>
</evidence>
<dbReference type="Pfam" id="PF15649">
    <property type="entry name" value="Tox-REase-7"/>
    <property type="match status" value="1"/>
</dbReference>
<gene>
    <name evidence="3" type="ORF">AFM18_03540</name>
</gene>
<dbReference type="Gene3D" id="2.160.20.10">
    <property type="entry name" value="Single-stranded right-handed beta-helix, Pectin lyase-like"/>
    <property type="match status" value="1"/>
</dbReference>
<evidence type="ECO:0000313" key="4">
    <source>
        <dbReference type="Proteomes" id="UP000037511"/>
    </source>
</evidence>
<organism evidence="3 4">
    <name type="scientific">Achromobacter spanius</name>
    <dbReference type="NCBI Taxonomy" id="217203"/>
    <lineage>
        <taxon>Bacteria</taxon>
        <taxon>Pseudomonadati</taxon>
        <taxon>Pseudomonadota</taxon>
        <taxon>Betaproteobacteria</taxon>
        <taxon>Burkholderiales</taxon>
        <taxon>Alcaligenaceae</taxon>
        <taxon>Achromobacter</taxon>
    </lineage>
</organism>
<dbReference type="InterPro" id="IPR012334">
    <property type="entry name" value="Pectin_lyas_fold"/>
</dbReference>
<dbReference type="Pfam" id="PF13332">
    <property type="entry name" value="Fil_haemagg_2"/>
    <property type="match status" value="5"/>
</dbReference>
<feature type="region of interest" description="Disordered" evidence="1">
    <location>
        <begin position="395"/>
        <end position="445"/>
    </location>
</feature>
<dbReference type="GO" id="GO:0003824">
    <property type="term" value="F:catalytic activity"/>
    <property type="evidence" value="ECO:0007669"/>
    <property type="project" value="UniProtKB-ARBA"/>
</dbReference>
<dbReference type="SUPFAM" id="SSF51126">
    <property type="entry name" value="Pectin lyase-like"/>
    <property type="match status" value="1"/>
</dbReference>
<feature type="compositionally biased region" description="Gly residues" evidence="1">
    <location>
        <begin position="407"/>
        <end position="436"/>
    </location>
</feature>
<accession>A0AAW3I9Y6</accession>
<dbReference type="EMBL" id="LGVG01000002">
    <property type="protein sequence ID" value="KNE29397.1"/>
    <property type="molecule type" value="Genomic_DNA"/>
</dbReference>
<feature type="domain" description="Filamentous haemagglutinin FhaB/tRNA nuclease CdiA-like TPS" evidence="2">
    <location>
        <begin position="45"/>
        <end position="165"/>
    </location>
</feature>
<dbReference type="InterPro" id="IPR010069">
    <property type="entry name" value="CdiA_FHA1_rpt"/>
</dbReference>
<evidence type="ECO:0000259" key="2">
    <source>
        <dbReference type="SMART" id="SM00912"/>
    </source>
</evidence>
<protein>
    <recommendedName>
        <fullName evidence="2">Filamentous haemagglutinin FhaB/tRNA nuclease CdiA-like TPS domain-containing protein</fullName>
    </recommendedName>
</protein>
<name>A0AAW3I9Y6_9BURK</name>
<dbReference type="Proteomes" id="UP000037511">
    <property type="component" value="Unassembled WGS sequence"/>
</dbReference>
<dbReference type="SMART" id="SM00912">
    <property type="entry name" value="Haemagg_act"/>
    <property type="match status" value="1"/>
</dbReference>
<dbReference type="InterPro" id="IPR011050">
    <property type="entry name" value="Pectin_lyase_fold/virulence"/>
</dbReference>
<feature type="region of interest" description="Disordered" evidence="1">
    <location>
        <begin position="2935"/>
        <end position="2969"/>
    </location>
</feature>
<dbReference type="Pfam" id="PF05860">
    <property type="entry name" value="TPS"/>
    <property type="match status" value="1"/>
</dbReference>
<dbReference type="InterPro" id="IPR028903">
    <property type="entry name" value="Tox-REase-7_dom"/>
</dbReference>
<dbReference type="InterPro" id="IPR008638">
    <property type="entry name" value="FhaB/CdiA-like_TPS"/>
</dbReference>
<dbReference type="NCBIfam" id="TIGR01731">
    <property type="entry name" value="fil_hemag_20aa"/>
    <property type="match status" value="16"/>
</dbReference>
<evidence type="ECO:0000256" key="1">
    <source>
        <dbReference type="SAM" id="MobiDB-lite"/>
    </source>
</evidence>
<comment type="caution">
    <text evidence="3">The sequence shown here is derived from an EMBL/GenBank/DDBJ whole genome shotgun (WGS) entry which is preliminary data.</text>
</comment>